<reference evidence="1 2" key="1">
    <citation type="submission" date="2017-02" db="EMBL/GenBank/DDBJ databases">
        <authorList>
            <person name="Peterson S.W."/>
        </authorList>
    </citation>
    <scope>NUCLEOTIDE SEQUENCE [LARGE SCALE GENOMIC DNA]</scope>
    <source>
        <strain evidence="1 2">CECT 9189</strain>
    </source>
</reference>
<name>A0A1T4PSP2_9GAMM</name>
<dbReference type="Proteomes" id="UP000191116">
    <property type="component" value="Unassembled WGS sequence"/>
</dbReference>
<dbReference type="EMBL" id="FUWP01000003">
    <property type="protein sequence ID" value="SJZ93928.1"/>
    <property type="molecule type" value="Genomic_DNA"/>
</dbReference>
<evidence type="ECO:0000313" key="1">
    <source>
        <dbReference type="EMBL" id="SJZ93928.1"/>
    </source>
</evidence>
<proteinExistence type="predicted"/>
<evidence type="ECO:0000313" key="2">
    <source>
        <dbReference type="Proteomes" id="UP000191116"/>
    </source>
</evidence>
<accession>A0A1T4PSP2</accession>
<gene>
    <name evidence="1" type="ORF">CZ814_00850</name>
</gene>
<organism evidence="1 2">
    <name type="scientific">Photobacterium toruni</name>
    <dbReference type="NCBI Taxonomy" id="1935446"/>
    <lineage>
        <taxon>Bacteria</taxon>
        <taxon>Pseudomonadati</taxon>
        <taxon>Pseudomonadota</taxon>
        <taxon>Gammaproteobacteria</taxon>
        <taxon>Vibrionales</taxon>
        <taxon>Vibrionaceae</taxon>
        <taxon>Photobacterium</taxon>
    </lineage>
</organism>
<dbReference type="AlphaFoldDB" id="A0A1T4PSP2"/>
<protein>
    <submittedName>
        <fullName evidence="1">Uncharacterized protein</fullName>
    </submittedName>
</protein>
<sequence>MQLPKLKLPFWMGRGELAKLALVFHGYWQRVKTVLELPLKQLDPMTAPIGIVDLLAWQRDVQRLAKEPETIYRIRVTFAYQFASGAGSVAGWYDMFEKLSYAHITIDERLSHVDWDVITLKISDGDLSSIPGLLDEMCRQYGRTCRRYQYSTYLEMPIMANPNVLDGDQQIAVATTKLEVMVLPSPNIMDMDFECVVATSRA</sequence>
<dbReference type="InterPro" id="IPR006521">
    <property type="entry name" value="Tail_protein_I"/>
</dbReference>
<dbReference type="Pfam" id="PF09684">
    <property type="entry name" value="Tail_P2_I"/>
    <property type="match status" value="1"/>
</dbReference>